<comment type="caution">
    <text evidence="1">The sequence shown here is derived from an EMBL/GenBank/DDBJ whole genome shotgun (WGS) entry which is preliminary data.</text>
</comment>
<evidence type="ECO:0000313" key="1">
    <source>
        <dbReference type="EMBL" id="GKV29683.1"/>
    </source>
</evidence>
<dbReference type="Proteomes" id="UP001054252">
    <property type="component" value="Unassembled WGS sequence"/>
</dbReference>
<protein>
    <submittedName>
        <fullName evidence="1">Uncharacterized protein</fullName>
    </submittedName>
</protein>
<name>A0AAV5KXI8_9ROSI</name>
<gene>
    <name evidence="1" type="ORF">SLEP1_g38588</name>
</gene>
<dbReference type="AlphaFoldDB" id="A0AAV5KXI8"/>
<keyword evidence="2" id="KW-1185">Reference proteome</keyword>
<accession>A0AAV5KXI8</accession>
<dbReference type="EMBL" id="BPVZ01000084">
    <property type="protein sequence ID" value="GKV29683.1"/>
    <property type="molecule type" value="Genomic_DNA"/>
</dbReference>
<evidence type="ECO:0000313" key="2">
    <source>
        <dbReference type="Proteomes" id="UP001054252"/>
    </source>
</evidence>
<reference evidence="1 2" key="1">
    <citation type="journal article" date="2021" name="Commun. Biol.">
        <title>The genome of Shorea leprosula (Dipterocarpaceae) highlights the ecological relevance of drought in aseasonal tropical rainforests.</title>
        <authorList>
            <person name="Ng K.K.S."/>
            <person name="Kobayashi M.J."/>
            <person name="Fawcett J.A."/>
            <person name="Hatakeyama M."/>
            <person name="Paape T."/>
            <person name="Ng C.H."/>
            <person name="Ang C.C."/>
            <person name="Tnah L.H."/>
            <person name="Lee C.T."/>
            <person name="Nishiyama T."/>
            <person name="Sese J."/>
            <person name="O'Brien M.J."/>
            <person name="Copetti D."/>
            <person name="Mohd Noor M.I."/>
            <person name="Ong R.C."/>
            <person name="Putra M."/>
            <person name="Sireger I.Z."/>
            <person name="Indrioko S."/>
            <person name="Kosugi Y."/>
            <person name="Izuno A."/>
            <person name="Isagi Y."/>
            <person name="Lee S.L."/>
            <person name="Shimizu K.K."/>
        </authorList>
    </citation>
    <scope>NUCLEOTIDE SEQUENCE [LARGE SCALE GENOMIC DNA]</scope>
    <source>
        <strain evidence="1">214</strain>
    </source>
</reference>
<sequence length="45" mass="5330">MQLILMLRIETMPIVLKKILILKPNQTEVKRPRKMYMMSCEAKAP</sequence>
<proteinExistence type="predicted"/>
<organism evidence="1 2">
    <name type="scientific">Rubroshorea leprosula</name>
    <dbReference type="NCBI Taxonomy" id="152421"/>
    <lineage>
        <taxon>Eukaryota</taxon>
        <taxon>Viridiplantae</taxon>
        <taxon>Streptophyta</taxon>
        <taxon>Embryophyta</taxon>
        <taxon>Tracheophyta</taxon>
        <taxon>Spermatophyta</taxon>
        <taxon>Magnoliopsida</taxon>
        <taxon>eudicotyledons</taxon>
        <taxon>Gunneridae</taxon>
        <taxon>Pentapetalae</taxon>
        <taxon>rosids</taxon>
        <taxon>malvids</taxon>
        <taxon>Malvales</taxon>
        <taxon>Dipterocarpaceae</taxon>
        <taxon>Rubroshorea</taxon>
    </lineage>
</organism>